<dbReference type="EMBL" id="LUEZ02000043">
    <property type="protein sequence ID" value="RDB24510.1"/>
    <property type="molecule type" value="Genomic_DNA"/>
</dbReference>
<name>A0A369JTF0_HYPMA</name>
<evidence type="ECO:0000313" key="2">
    <source>
        <dbReference type="Proteomes" id="UP000076154"/>
    </source>
</evidence>
<proteinExistence type="predicted"/>
<organism evidence="1 2">
    <name type="scientific">Hypsizygus marmoreus</name>
    <name type="common">White beech mushroom</name>
    <name type="synonym">Agaricus marmoreus</name>
    <dbReference type="NCBI Taxonomy" id="39966"/>
    <lineage>
        <taxon>Eukaryota</taxon>
        <taxon>Fungi</taxon>
        <taxon>Dikarya</taxon>
        <taxon>Basidiomycota</taxon>
        <taxon>Agaricomycotina</taxon>
        <taxon>Agaricomycetes</taxon>
        <taxon>Agaricomycetidae</taxon>
        <taxon>Agaricales</taxon>
        <taxon>Tricholomatineae</taxon>
        <taxon>Lyophyllaceae</taxon>
        <taxon>Hypsizygus</taxon>
    </lineage>
</organism>
<reference evidence="1" key="1">
    <citation type="submission" date="2018-04" db="EMBL/GenBank/DDBJ databases">
        <title>Whole genome sequencing of Hypsizygus marmoreus.</title>
        <authorList>
            <person name="Choi I.-G."/>
            <person name="Min B."/>
            <person name="Kim J.-G."/>
            <person name="Kim S."/>
            <person name="Oh Y.-L."/>
            <person name="Kong W.-S."/>
            <person name="Park H."/>
            <person name="Jeong J."/>
            <person name="Song E.-S."/>
        </authorList>
    </citation>
    <scope>NUCLEOTIDE SEQUENCE [LARGE SCALE GENOMIC DNA]</scope>
    <source>
        <strain evidence="1">51987-8</strain>
    </source>
</reference>
<keyword evidence="2" id="KW-1185">Reference proteome</keyword>
<sequence>MAACTLSSTSTSAGMSLLIRPLFHTLHFSVTLHCPDRHILHFLHDEILVDSYPPMKLFMWFQQNGIATNQTFYDAGDDHTSRRSNIGATGFKVISTYSGKFYVLWTSAVCCCPFLRR</sequence>
<dbReference type="Proteomes" id="UP000076154">
    <property type="component" value="Unassembled WGS sequence"/>
</dbReference>
<dbReference type="InParanoid" id="A0A369JTF0"/>
<gene>
    <name evidence="1" type="ORF">Hypma_008312</name>
</gene>
<comment type="caution">
    <text evidence="1">The sequence shown here is derived from an EMBL/GenBank/DDBJ whole genome shotgun (WGS) entry which is preliminary data.</text>
</comment>
<protein>
    <submittedName>
        <fullName evidence="1">Uncharacterized protein</fullName>
    </submittedName>
</protein>
<dbReference type="AlphaFoldDB" id="A0A369JTF0"/>
<evidence type="ECO:0000313" key="1">
    <source>
        <dbReference type="EMBL" id="RDB24510.1"/>
    </source>
</evidence>
<accession>A0A369JTF0</accession>